<evidence type="ECO:0000313" key="3">
    <source>
        <dbReference type="Proteomes" id="UP001283361"/>
    </source>
</evidence>
<sequence length="76" mass="8432">MGQKAQDRQMGFDECVSNECLECTLLRRNVKKTKARDLGLDSEMQYVGVLSTEPSQGRSRTAAGSELHPARDSEKS</sequence>
<comment type="caution">
    <text evidence="2">The sequence shown here is derived from an EMBL/GenBank/DDBJ whole genome shotgun (WGS) entry which is preliminary data.</text>
</comment>
<dbReference type="Proteomes" id="UP001283361">
    <property type="component" value="Unassembled WGS sequence"/>
</dbReference>
<evidence type="ECO:0000313" key="2">
    <source>
        <dbReference type="EMBL" id="KAK3768733.1"/>
    </source>
</evidence>
<dbReference type="EMBL" id="JAWDGP010004021">
    <property type="protein sequence ID" value="KAK3768733.1"/>
    <property type="molecule type" value="Genomic_DNA"/>
</dbReference>
<gene>
    <name evidence="2" type="ORF">RRG08_025976</name>
</gene>
<name>A0AAE1DGK9_9GAST</name>
<organism evidence="2 3">
    <name type="scientific">Elysia crispata</name>
    <name type="common">lettuce slug</name>
    <dbReference type="NCBI Taxonomy" id="231223"/>
    <lineage>
        <taxon>Eukaryota</taxon>
        <taxon>Metazoa</taxon>
        <taxon>Spiralia</taxon>
        <taxon>Lophotrochozoa</taxon>
        <taxon>Mollusca</taxon>
        <taxon>Gastropoda</taxon>
        <taxon>Heterobranchia</taxon>
        <taxon>Euthyneura</taxon>
        <taxon>Panpulmonata</taxon>
        <taxon>Sacoglossa</taxon>
        <taxon>Placobranchoidea</taxon>
        <taxon>Plakobranchidae</taxon>
        <taxon>Elysia</taxon>
    </lineage>
</organism>
<reference evidence="2" key="1">
    <citation type="journal article" date="2023" name="G3 (Bethesda)">
        <title>A reference genome for the long-term kleptoplast-retaining sea slug Elysia crispata morphotype clarki.</title>
        <authorList>
            <person name="Eastman K.E."/>
            <person name="Pendleton A.L."/>
            <person name="Shaikh M.A."/>
            <person name="Suttiyut T."/>
            <person name="Ogas R."/>
            <person name="Tomko P."/>
            <person name="Gavelis G."/>
            <person name="Widhalm J.R."/>
            <person name="Wisecaver J.H."/>
        </authorList>
    </citation>
    <scope>NUCLEOTIDE SEQUENCE</scope>
    <source>
        <strain evidence="2">ECLA1</strain>
    </source>
</reference>
<evidence type="ECO:0000256" key="1">
    <source>
        <dbReference type="SAM" id="MobiDB-lite"/>
    </source>
</evidence>
<feature type="region of interest" description="Disordered" evidence="1">
    <location>
        <begin position="50"/>
        <end position="76"/>
    </location>
</feature>
<accession>A0AAE1DGK9</accession>
<protein>
    <submittedName>
        <fullName evidence="2">Uncharacterized protein</fullName>
    </submittedName>
</protein>
<proteinExistence type="predicted"/>
<keyword evidence="3" id="KW-1185">Reference proteome</keyword>
<dbReference type="AlphaFoldDB" id="A0AAE1DGK9"/>